<gene>
    <name evidence="1" type="ORF">FNB79_14255</name>
</gene>
<keyword evidence="1" id="KW-0132">Cell division</keyword>
<name>A0A516GU94_9FLAO</name>
<protein>
    <submittedName>
        <fullName evidence="1">Cell division protein ZapA</fullName>
    </submittedName>
</protein>
<evidence type="ECO:0000313" key="1">
    <source>
        <dbReference type="EMBL" id="QDO95083.1"/>
    </source>
</evidence>
<dbReference type="SUPFAM" id="SSF102829">
    <property type="entry name" value="Cell division protein ZapA-like"/>
    <property type="match status" value="1"/>
</dbReference>
<dbReference type="InterPro" id="IPR007838">
    <property type="entry name" value="Cell_div_ZapA-like"/>
</dbReference>
<dbReference type="RefSeq" id="WP_143381991.1">
    <property type="nucleotide sequence ID" value="NZ_CP041637.1"/>
</dbReference>
<keyword evidence="2" id="KW-1185">Reference proteome</keyword>
<accession>A0A516GU94</accession>
<dbReference type="KEGG" id="fop:FNB79_14255"/>
<dbReference type="GO" id="GO:0051301">
    <property type="term" value="P:cell division"/>
    <property type="evidence" value="ECO:0007669"/>
    <property type="project" value="UniProtKB-KW"/>
</dbReference>
<dbReference type="OrthoDB" id="1495773at2"/>
<reference evidence="1 2" key="1">
    <citation type="submission" date="2019-07" db="EMBL/GenBank/DDBJ databases">
        <title>Genome sequencing for Formosa sp. PS13.</title>
        <authorList>
            <person name="Park S.-J."/>
        </authorList>
    </citation>
    <scope>NUCLEOTIDE SEQUENCE [LARGE SCALE GENOMIC DNA]</scope>
    <source>
        <strain evidence="1 2">PS13</strain>
    </source>
</reference>
<organism evidence="1 2">
    <name type="scientific">Formosa sediminum</name>
    <dbReference type="NCBI Taxonomy" id="2594004"/>
    <lineage>
        <taxon>Bacteria</taxon>
        <taxon>Pseudomonadati</taxon>
        <taxon>Bacteroidota</taxon>
        <taxon>Flavobacteriia</taxon>
        <taxon>Flavobacteriales</taxon>
        <taxon>Flavobacteriaceae</taxon>
        <taxon>Formosa</taxon>
    </lineage>
</organism>
<dbReference type="Pfam" id="PF05164">
    <property type="entry name" value="ZapA"/>
    <property type="match status" value="1"/>
</dbReference>
<dbReference type="Proteomes" id="UP000319209">
    <property type="component" value="Chromosome"/>
</dbReference>
<proteinExistence type="predicted"/>
<keyword evidence="1" id="KW-0131">Cell cycle</keyword>
<dbReference type="AlphaFoldDB" id="A0A516GU94"/>
<dbReference type="InterPro" id="IPR036192">
    <property type="entry name" value="Cell_div_ZapA-like_sf"/>
</dbReference>
<sequence>MSEMLKIKLSIANRVYPLTIAPEQEEGLRKAAKEIEAMIAQFEQSYSVRDKQDVLAMCALQFASQVEQKQIDTESISEHVEEKLNALNRLLQNQLNS</sequence>
<evidence type="ECO:0000313" key="2">
    <source>
        <dbReference type="Proteomes" id="UP000319209"/>
    </source>
</evidence>
<dbReference type="EMBL" id="CP041637">
    <property type="protein sequence ID" value="QDO95083.1"/>
    <property type="molecule type" value="Genomic_DNA"/>
</dbReference>